<proteinExistence type="predicted"/>
<dbReference type="AlphaFoldDB" id="A0A9Q0RTP2"/>
<dbReference type="PANTHER" id="PTHR11348">
    <property type="entry name" value="CONNECTIVE TISSUE GROWTH FACTOR-RELATED"/>
    <property type="match status" value="1"/>
</dbReference>
<dbReference type="GO" id="GO:0031012">
    <property type="term" value="C:extracellular matrix"/>
    <property type="evidence" value="ECO:0007669"/>
    <property type="project" value="TreeGrafter"/>
</dbReference>
<protein>
    <submittedName>
        <fullName evidence="2">Uncharacterized protein</fullName>
    </submittedName>
</protein>
<dbReference type="EMBL" id="WJQU01006042">
    <property type="protein sequence ID" value="KAJ6602313.1"/>
    <property type="molecule type" value="Genomic_DNA"/>
</dbReference>
<dbReference type="InterPro" id="IPR050941">
    <property type="entry name" value="CCN"/>
</dbReference>
<organism evidence="2 3">
    <name type="scientific">Pseudolycoriella hygida</name>
    <dbReference type="NCBI Taxonomy" id="35572"/>
    <lineage>
        <taxon>Eukaryota</taxon>
        <taxon>Metazoa</taxon>
        <taxon>Ecdysozoa</taxon>
        <taxon>Arthropoda</taxon>
        <taxon>Hexapoda</taxon>
        <taxon>Insecta</taxon>
        <taxon>Pterygota</taxon>
        <taxon>Neoptera</taxon>
        <taxon>Endopterygota</taxon>
        <taxon>Diptera</taxon>
        <taxon>Nematocera</taxon>
        <taxon>Sciaroidea</taxon>
        <taxon>Sciaridae</taxon>
        <taxon>Pseudolycoriella</taxon>
    </lineage>
</organism>
<name>A0A9Q0RTP2_9DIPT</name>
<dbReference type="GO" id="GO:0005178">
    <property type="term" value="F:integrin binding"/>
    <property type="evidence" value="ECO:0007669"/>
    <property type="project" value="TreeGrafter"/>
</dbReference>
<comment type="caution">
    <text evidence="2">The sequence shown here is derived from an EMBL/GenBank/DDBJ whole genome shotgun (WGS) entry which is preliminary data.</text>
</comment>
<accession>A0A9Q0RTP2</accession>
<reference evidence="2" key="1">
    <citation type="submission" date="2022-07" db="EMBL/GenBank/DDBJ databases">
        <authorList>
            <person name="Trinca V."/>
            <person name="Uliana J.V.C."/>
            <person name="Torres T.T."/>
            <person name="Ward R.J."/>
            <person name="Monesi N."/>
        </authorList>
    </citation>
    <scope>NUCLEOTIDE SEQUENCE</scope>
    <source>
        <strain evidence="2">HSMRA1968</strain>
        <tissue evidence="2">Whole embryos</tissue>
    </source>
</reference>
<dbReference type="OrthoDB" id="365605at2759"/>
<keyword evidence="1" id="KW-0732">Signal</keyword>
<keyword evidence="3" id="KW-1185">Reference proteome</keyword>
<evidence type="ECO:0000313" key="3">
    <source>
        <dbReference type="Proteomes" id="UP001151699"/>
    </source>
</evidence>
<evidence type="ECO:0000256" key="1">
    <source>
        <dbReference type="ARBA" id="ARBA00022729"/>
    </source>
</evidence>
<sequence length="169" mass="19461">MFMQRAITFQQVLGHHVRKRVASVYLQGKQQPQQKGHECRQMQRIGSSRIRLGPCVSRKLYRPKICGQCQNSSKCCVPSVSTTIQVEMLCPLNSGDPLNFIETKYDLWDSSSIDQIDEELLQSRQIQIGNKFVSVQWVLKCECSSKGSNCLEDNVNKYDLKELLKRVHR</sequence>
<gene>
    <name evidence="2" type="ORF">Bhyg_16410</name>
</gene>
<dbReference type="GO" id="GO:0005615">
    <property type="term" value="C:extracellular space"/>
    <property type="evidence" value="ECO:0007669"/>
    <property type="project" value="TreeGrafter"/>
</dbReference>
<feature type="non-terminal residue" evidence="2">
    <location>
        <position position="1"/>
    </location>
</feature>
<evidence type="ECO:0000313" key="2">
    <source>
        <dbReference type="EMBL" id="KAJ6602313.1"/>
    </source>
</evidence>
<dbReference type="GO" id="GO:0045597">
    <property type="term" value="P:positive regulation of cell differentiation"/>
    <property type="evidence" value="ECO:0007669"/>
    <property type="project" value="TreeGrafter"/>
</dbReference>
<dbReference type="GO" id="GO:0008201">
    <property type="term" value="F:heparin binding"/>
    <property type="evidence" value="ECO:0007669"/>
    <property type="project" value="TreeGrafter"/>
</dbReference>
<dbReference type="GO" id="GO:0007155">
    <property type="term" value="P:cell adhesion"/>
    <property type="evidence" value="ECO:0007669"/>
    <property type="project" value="TreeGrafter"/>
</dbReference>
<dbReference type="PANTHER" id="PTHR11348:SF17">
    <property type="entry name" value="CCN"/>
    <property type="match status" value="1"/>
</dbReference>
<dbReference type="GO" id="GO:0007165">
    <property type="term" value="P:signal transduction"/>
    <property type="evidence" value="ECO:0007669"/>
    <property type="project" value="TreeGrafter"/>
</dbReference>
<dbReference type="Proteomes" id="UP001151699">
    <property type="component" value="Unassembled WGS sequence"/>
</dbReference>